<evidence type="ECO:0000256" key="3">
    <source>
        <dbReference type="ARBA" id="ARBA00013934"/>
    </source>
</evidence>
<comment type="function">
    <text evidence="9">Scaffold protein that participates in the c-ring assembly of mitochondrial ATP synthase (F(1)F(0) ATP synthase or complex V) by facilitating the membrane insertion and oligomer formation of the subunit c/ATP5MC3. Participates in the incorporation of the c-ring into vestigial complexes. Additionally influences the incorporation of subunits MT-ATP6, MT-ATP8, ATP5MJ, and ATP5MK in the ATP synthase.</text>
</comment>
<comment type="subcellular location">
    <subcellularLocation>
        <location evidence="1">Mitochondrion inner membrane</location>
        <topology evidence="1">Multi-pass membrane protein</topology>
    </subcellularLocation>
</comment>
<keyword evidence="7" id="KW-0496">Mitochondrion</keyword>
<evidence type="ECO:0000256" key="8">
    <source>
        <dbReference type="ARBA" id="ARBA00023136"/>
    </source>
</evidence>
<keyword evidence="6 10" id="KW-1133">Transmembrane helix</keyword>
<keyword evidence="12" id="KW-1185">Reference proteome</keyword>
<evidence type="ECO:0000256" key="4">
    <source>
        <dbReference type="ARBA" id="ARBA00022692"/>
    </source>
</evidence>
<proteinExistence type="inferred from homology"/>
<keyword evidence="4 10" id="KW-0812">Transmembrane</keyword>
<dbReference type="PANTHER" id="PTHR13141">
    <property type="entry name" value="TRANSMEMBRANE PROTEIN 242"/>
    <property type="match status" value="1"/>
</dbReference>
<organism evidence="11 12">
    <name type="scientific">Xenoophorus captivus</name>
    <dbReference type="NCBI Taxonomy" id="1517983"/>
    <lineage>
        <taxon>Eukaryota</taxon>
        <taxon>Metazoa</taxon>
        <taxon>Chordata</taxon>
        <taxon>Craniata</taxon>
        <taxon>Vertebrata</taxon>
        <taxon>Euteleostomi</taxon>
        <taxon>Actinopterygii</taxon>
        <taxon>Neopterygii</taxon>
        <taxon>Teleostei</taxon>
        <taxon>Neoteleostei</taxon>
        <taxon>Acanthomorphata</taxon>
        <taxon>Ovalentaria</taxon>
        <taxon>Atherinomorphae</taxon>
        <taxon>Cyprinodontiformes</taxon>
        <taxon>Goodeidae</taxon>
        <taxon>Xenoophorus</taxon>
    </lineage>
</organism>
<protein>
    <recommendedName>
        <fullName evidence="3">Transmembrane protein 242</fullName>
    </recommendedName>
</protein>
<evidence type="ECO:0000256" key="2">
    <source>
        <dbReference type="ARBA" id="ARBA00007570"/>
    </source>
</evidence>
<dbReference type="InterPro" id="IPR009792">
    <property type="entry name" value="TMEM242"/>
</dbReference>
<gene>
    <name evidence="11" type="ORF">XENOCAPTIV_016007</name>
</gene>
<evidence type="ECO:0000313" key="11">
    <source>
        <dbReference type="EMBL" id="MEQ2207632.1"/>
    </source>
</evidence>
<evidence type="ECO:0000256" key="9">
    <source>
        <dbReference type="ARBA" id="ARBA00045905"/>
    </source>
</evidence>
<evidence type="ECO:0000256" key="5">
    <source>
        <dbReference type="ARBA" id="ARBA00022792"/>
    </source>
</evidence>
<dbReference type="Proteomes" id="UP001434883">
    <property type="component" value="Unassembled WGS sequence"/>
</dbReference>
<evidence type="ECO:0000256" key="1">
    <source>
        <dbReference type="ARBA" id="ARBA00004448"/>
    </source>
</evidence>
<reference evidence="11 12" key="1">
    <citation type="submission" date="2021-06" db="EMBL/GenBank/DDBJ databases">
        <authorList>
            <person name="Palmer J.M."/>
        </authorList>
    </citation>
    <scope>NUCLEOTIDE SEQUENCE [LARGE SCALE GENOMIC DNA]</scope>
    <source>
        <strain evidence="11 12">XC_2019</strain>
        <tissue evidence="11">Muscle</tissue>
    </source>
</reference>
<evidence type="ECO:0000313" key="12">
    <source>
        <dbReference type="Proteomes" id="UP001434883"/>
    </source>
</evidence>
<dbReference type="Pfam" id="PF07096">
    <property type="entry name" value="DUF1358"/>
    <property type="match status" value="1"/>
</dbReference>
<evidence type="ECO:0000256" key="7">
    <source>
        <dbReference type="ARBA" id="ARBA00023128"/>
    </source>
</evidence>
<comment type="caution">
    <text evidence="11">The sequence shown here is derived from an EMBL/GenBank/DDBJ whole genome shotgun (WGS) entry which is preliminary data.</text>
</comment>
<name>A0ABV0RHJ9_9TELE</name>
<feature type="transmembrane region" description="Helical" evidence="10">
    <location>
        <begin position="63"/>
        <end position="85"/>
    </location>
</feature>
<feature type="non-terminal residue" evidence="11">
    <location>
        <position position="1"/>
    </location>
</feature>
<keyword evidence="8 10" id="KW-0472">Membrane</keyword>
<keyword evidence="5" id="KW-0999">Mitochondrion inner membrane</keyword>
<dbReference type="EMBL" id="JAHRIN010045329">
    <property type="protein sequence ID" value="MEQ2207632.1"/>
    <property type="molecule type" value="Genomic_DNA"/>
</dbReference>
<comment type="similarity">
    <text evidence="2">Belongs to the TMEM242 family.</text>
</comment>
<dbReference type="PANTHER" id="PTHR13141:SF4">
    <property type="entry name" value="TRANSMEMBRANE PROTEIN 242"/>
    <property type="match status" value="1"/>
</dbReference>
<accession>A0ABV0RHJ9</accession>
<evidence type="ECO:0000256" key="10">
    <source>
        <dbReference type="SAM" id="Phobius"/>
    </source>
</evidence>
<sequence length="140" mass="15170">ATFLIYFLLRGKIFFYSSLVFVPGGFTETDRSSMTAANVVGDSGVRKDGVTDEEDTLQVLKGAAFLTTVASAGMVAGFGSTLALAKKRSPEWFNKQSGGCSSLLFLSQSGLCCLQRLSDGRLHLSWRPLLLRPCSSFTRK</sequence>
<evidence type="ECO:0000256" key="6">
    <source>
        <dbReference type="ARBA" id="ARBA00022989"/>
    </source>
</evidence>